<evidence type="ECO:0000313" key="2">
    <source>
        <dbReference type="EMBL" id="KEI43870.1"/>
    </source>
</evidence>
<feature type="transmembrane region" description="Helical" evidence="1">
    <location>
        <begin position="121"/>
        <end position="142"/>
    </location>
</feature>
<dbReference type="Pfam" id="PF10002">
    <property type="entry name" value="DUF2243"/>
    <property type="match status" value="1"/>
</dbReference>
<comment type="caution">
    <text evidence="2">The sequence shown here is derived from an EMBL/GenBank/DDBJ whole genome shotgun (WGS) entry which is preliminary data.</text>
</comment>
<feature type="transmembrane region" description="Helical" evidence="1">
    <location>
        <begin position="52"/>
        <end position="69"/>
    </location>
</feature>
<name>A0A073AWU1_9PSEU</name>
<dbReference type="OrthoDB" id="5190099at2"/>
<feature type="transmembrane region" description="Helical" evidence="1">
    <location>
        <begin position="9"/>
        <end position="32"/>
    </location>
</feature>
<dbReference type="EMBL" id="JNVU01000031">
    <property type="protein sequence ID" value="KEI43870.1"/>
    <property type="molecule type" value="Genomic_DNA"/>
</dbReference>
<accession>A0A073AWU1</accession>
<dbReference type="AlphaFoldDB" id="A0A073AWU1"/>
<dbReference type="STRING" id="28042.GU90_12875"/>
<protein>
    <submittedName>
        <fullName evidence="2">Membrane protein</fullName>
    </submittedName>
</protein>
<proteinExistence type="predicted"/>
<dbReference type="InterPro" id="IPR018719">
    <property type="entry name" value="DUF2243_membrane"/>
</dbReference>
<organism evidence="2 3">
    <name type="scientific">Saccharopolyspora rectivirgula</name>
    <dbReference type="NCBI Taxonomy" id="28042"/>
    <lineage>
        <taxon>Bacteria</taxon>
        <taxon>Bacillati</taxon>
        <taxon>Actinomycetota</taxon>
        <taxon>Actinomycetes</taxon>
        <taxon>Pseudonocardiales</taxon>
        <taxon>Pseudonocardiaceae</taxon>
        <taxon>Saccharopolyspora</taxon>
    </lineage>
</organism>
<keyword evidence="1" id="KW-0812">Transmembrane</keyword>
<evidence type="ECO:0000313" key="3">
    <source>
        <dbReference type="Proteomes" id="UP000031419"/>
    </source>
</evidence>
<feature type="transmembrane region" description="Helical" evidence="1">
    <location>
        <begin position="81"/>
        <end position="101"/>
    </location>
</feature>
<evidence type="ECO:0000256" key="1">
    <source>
        <dbReference type="SAM" id="Phobius"/>
    </source>
</evidence>
<sequence>MAPGPSRSVWAGVLIGVGIAAFVDETVFHQILHWHHFYDRATLEAGSVSDGFFHAFGWFATVIGLVMVADVRRRSELRGQALVAGILLGTGAFQLYDGTVHHKLLRLHQIRYHVDLLPYDWTWNGLAVLMLVGGGGLLWRVLGRRRLSR</sequence>
<dbReference type="eggNOG" id="COG4329">
    <property type="taxonomic scope" value="Bacteria"/>
</dbReference>
<keyword evidence="1" id="KW-0472">Membrane</keyword>
<gene>
    <name evidence="2" type="ORF">GU90_12875</name>
</gene>
<keyword evidence="3" id="KW-1185">Reference proteome</keyword>
<reference evidence="2 3" key="1">
    <citation type="submission" date="2014-06" db="EMBL/GenBank/DDBJ databases">
        <title>Saccharopolyspora rectivirgula DSM-43113 Genome sequencing.</title>
        <authorList>
            <person name="Barrera C."/>
            <person name="Millon L."/>
            <person name="Rognon B."/>
            <person name="Zaugg C."/>
            <person name="Monod M."/>
        </authorList>
    </citation>
    <scope>NUCLEOTIDE SEQUENCE [LARGE SCALE GENOMIC DNA]</scope>
    <source>
        <strain evidence="2 3">DSM 43113</strain>
    </source>
</reference>
<keyword evidence="1" id="KW-1133">Transmembrane helix</keyword>
<dbReference type="Proteomes" id="UP000031419">
    <property type="component" value="Unassembled WGS sequence"/>
</dbReference>